<evidence type="ECO:0000313" key="2">
    <source>
        <dbReference type="Proteomes" id="UP000318704"/>
    </source>
</evidence>
<dbReference type="SUPFAM" id="SSF109854">
    <property type="entry name" value="DinB/YfiT-like putative metalloenzymes"/>
    <property type="match status" value="1"/>
</dbReference>
<gene>
    <name evidence="1" type="ORF">V144x_14960</name>
</gene>
<protein>
    <recommendedName>
        <fullName evidence="3">DinB family protein</fullName>
    </recommendedName>
</protein>
<dbReference type="Gene3D" id="1.20.120.450">
    <property type="entry name" value="dinb family like domain"/>
    <property type="match status" value="1"/>
</dbReference>
<reference evidence="1 2" key="1">
    <citation type="submission" date="2019-03" db="EMBL/GenBank/DDBJ databases">
        <title>Deep-cultivation of Planctomycetes and their phenomic and genomic characterization uncovers novel biology.</title>
        <authorList>
            <person name="Wiegand S."/>
            <person name="Jogler M."/>
            <person name="Boedeker C."/>
            <person name="Pinto D."/>
            <person name="Vollmers J."/>
            <person name="Rivas-Marin E."/>
            <person name="Kohn T."/>
            <person name="Peeters S.H."/>
            <person name="Heuer A."/>
            <person name="Rast P."/>
            <person name="Oberbeckmann S."/>
            <person name="Bunk B."/>
            <person name="Jeske O."/>
            <person name="Meyerdierks A."/>
            <person name="Storesund J.E."/>
            <person name="Kallscheuer N."/>
            <person name="Luecker S."/>
            <person name="Lage O.M."/>
            <person name="Pohl T."/>
            <person name="Merkel B.J."/>
            <person name="Hornburger P."/>
            <person name="Mueller R.-W."/>
            <person name="Bruemmer F."/>
            <person name="Labrenz M."/>
            <person name="Spormann A.M."/>
            <person name="Op den Camp H."/>
            <person name="Overmann J."/>
            <person name="Amann R."/>
            <person name="Jetten M.S.M."/>
            <person name="Mascher T."/>
            <person name="Medema M.H."/>
            <person name="Devos D.P."/>
            <person name="Kaster A.-K."/>
            <person name="Ovreas L."/>
            <person name="Rohde M."/>
            <person name="Galperin M.Y."/>
            <person name="Jogler C."/>
        </authorList>
    </citation>
    <scope>NUCLEOTIDE SEQUENCE [LARGE SCALE GENOMIC DNA]</scope>
    <source>
        <strain evidence="1 2">V144</strain>
    </source>
</reference>
<evidence type="ECO:0008006" key="3">
    <source>
        <dbReference type="Google" id="ProtNLM"/>
    </source>
</evidence>
<dbReference type="KEGG" id="gaw:V144x_14960"/>
<dbReference type="Proteomes" id="UP000318704">
    <property type="component" value="Chromosome"/>
</dbReference>
<dbReference type="InterPro" id="IPR034660">
    <property type="entry name" value="DinB/YfiT-like"/>
</dbReference>
<organism evidence="1 2">
    <name type="scientific">Gimesia aquarii</name>
    <dbReference type="NCBI Taxonomy" id="2527964"/>
    <lineage>
        <taxon>Bacteria</taxon>
        <taxon>Pseudomonadati</taxon>
        <taxon>Planctomycetota</taxon>
        <taxon>Planctomycetia</taxon>
        <taxon>Planctomycetales</taxon>
        <taxon>Planctomycetaceae</taxon>
        <taxon>Gimesia</taxon>
    </lineage>
</organism>
<accession>A0A517VSP8</accession>
<proteinExistence type="predicted"/>
<sequence>MPLTTVINESFDRSFTLYRDLIESIEESTLSSKLARLPSNTLGLQLWCVIGARESFSKAIQANQWSGFSCSLENTDNKVSVAEALHRSESAVSEALETIAEFSDVQNRLIIDLLEHEAAHHGQLIRYLYGLKLTIPASWKSKYALD</sequence>
<dbReference type="EMBL" id="CP037920">
    <property type="protein sequence ID" value="QDT96043.1"/>
    <property type="molecule type" value="Genomic_DNA"/>
</dbReference>
<dbReference type="AlphaFoldDB" id="A0A517VSP8"/>
<dbReference type="RefSeq" id="WP_144983518.1">
    <property type="nucleotide sequence ID" value="NZ_CP037920.1"/>
</dbReference>
<name>A0A517VSP8_9PLAN</name>
<evidence type="ECO:0000313" key="1">
    <source>
        <dbReference type="EMBL" id="QDT96043.1"/>
    </source>
</evidence>